<keyword evidence="5" id="KW-1185">Reference proteome</keyword>
<organism evidence="4 5">
    <name type="scientific">Nocardia vermiculata</name>
    <dbReference type="NCBI Taxonomy" id="257274"/>
    <lineage>
        <taxon>Bacteria</taxon>
        <taxon>Bacillati</taxon>
        <taxon>Actinomycetota</taxon>
        <taxon>Actinomycetes</taxon>
        <taxon>Mycobacteriales</taxon>
        <taxon>Nocardiaceae</taxon>
        <taxon>Nocardia</taxon>
    </lineage>
</organism>
<proteinExistence type="inferred from homology"/>
<dbReference type="Gene3D" id="1.10.30.50">
    <property type="match status" value="1"/>
</dbReference>
<dbReference type="SMART" id="SM00507">
    <property type="entry name" value="HNHc"/>
    <property type="match status" value="1"/>
</dbReference>
<dbReference type="InterPro" id="IPR051324">
    <property type="entry name" value="Stress/Tellurium_Resist"/>
</dbReference>
<dbReference type="PANTHER" id="PTHR32097">
    <property type="entry name" value="CAMP-BINDING PROTEIN 1-RELATED"/>
    <property type="match status" value="1"/>
</dbReference>
<dbReference type="InterPro" id="IPR029024">
    <property type="entry name" value="TerB-like"/>
</dbReference>
<dbReference type="Pfam" id="PF01844">
    <property type="entry name" value="HNH"/>
    <property type="match status" value="1"/>
</dbReference>
<reference evidence="4 5" key="1">
    <citation type="submission" date="2020-04" db="EMBL/GenBank/DDBJ databases">
        <title>MicrobeNet Type strains.</title>
        <authorList>
            <person name="Nicholson A.C."/>
        </authorList>
    </citation>
    <scope>NUCLEOTIDE SEQUENCE [LARGE SCALE GENOMIC DNA]</scope>
    <source>
        <strain evidence="4 5">JCM 12354</strain>
    </source>
</reference>
<dbReference type="InterPro" id="IPR003325">
    <property type="entry name" value="TerD"/>
</dbReference>
<dbReference type="PANTHER" id="PTHR32097:SF4">
    <property type="entry name" value="GENERAL STRESS PROTEIN 16U"/>
    <property type="match status" value="1"/>
</dbReference>
<dbReference type="Proteomes" id="UP000565711">
    <property type="component" value="Unassembled WGS sequence"/>
</dbReference>
<accession>A0A846XUH3</accession>
<sequence>MTTSAHTVDGDATPVPTSLLSVLVSWRSTRRPDAHALLLDASGRVRSGRDVVYFNAPRHPSQAVTVDQDPQPGTARLSVSLPRTEAAIVRIVLAVSCPDEQLGAAPGLTVSVDDAEGLVARGDIAPAPGLRAAVLGEFRRREDRWWFVPGGIQCGDAAELFAAFGAPVTATGHARAEQLSLHRSTVAPVSAPPSDPRPDWHRDPGDPAVLRWWDGVGWTDETRPHPVGDARSCGRCGRRRGWRLRGSAPCRACAAEIEDYLAGWCGRAMRVLNSAGPAGPQWDDLWARIRYLRIDDATARAALRGPAQAQLERMAAFALADGAVDAEELQRFDATVGALGLRGAAVDDLRRGLRRVRILSRLREGQLPTIAVPELHLDPHERVHLDTPATRIRRTSRGAGTVAGRLICSNKKLRFVGSGAGIEIPWGRAVSVSITDEHTVVIAATSARGGAEFEVDEPELVAAIVEGALRVAKRLAVAPGQRDSRSIAPDVKAQVWHRDGGRCVECGSAHYLEFDHIIPLSRGGATSAANLQILCRGCNRDKGEHI</sequence>
<gene>
    <name evidence="4" type="ORF">HGA08_04635</name>
</gene>
<feature type="domain" description="HNH nuclease" evidence="3">
    <location>
        <begin position="490"/>
        <end position="540"/>
    </location>
</feature>
<dbReference type="CDD" id="cd00085">
    <property type="entry name" value="HNHc"/>
    <property type="match status" value="1"/>
</dbReference>
<dbReference type="AlphaFoldDB" id="A0A846XUH3"/>
<dbReference type="Pfam" id="PF02342">
    <property type="entry name" value="TerD"/>
    <property type="match status" value="1"/>
</dbReference>
<evidence type="ECO:0000313" key="4">
    <source>
        <dbReference type="EMBL" id="NKY49500.1"/>
    </source>
</evidence>
<dbReference type="GO" id="GO:0008270">
    <property type="term" value="F:zinc ion binding"/>
    <property type="evidence" value="ECO:0007669"/>
    <property type="project" value="InterPro"/>
</dbReference>
<evidence type="ECO:0000259" key="3">
    <source>
        <dbReference type="SMART" id="SM00507"/>
    </source>
</evidence>
<evidence type="ECO:0000313" key="5">
    <source>
        <dbReference type="Proteomes" id="UP000565711"/>
    </source>
</evidence>
<dbReference type="RefSeq" id="WP_084473766.1">
    <property type="nucleotide sequence ID" value="NZ_JAAXOP010000002.1"/>
</dbReference>
<dbReference type="CDD" id="cd06974">
    <property type="entry name" value="TerD_like"/>
    <property type="match status" value="1"/>
</dbReference>
<comment type="caution">
    <text evidence="4">The sequence shown here is derived from an EMBL/GenBank/DDBJ whole genome shotgun (WGS) entry which is preliminary data.</text>
</comment>
<dbReference type="InterPro" id="IPR018929">
    <property type="entry name" value="DUF2510"/>
</dbReference>
<feature type="region of interest" description="Disordered" evidence="2">
    <location>
        <begin position="183"/>
        <end position="203"/>
    </location>
</feature>
<evidence type="ECO:0000256" key="1">
    <source>
        <dbReference type="ARBA" id="ARBA00008775"/>
    </source>
</evidence>
<dbReference type="Gene3D" id="2.60.60.30">
    <property type="entry name" value="sav2460 like domains"/>
    <property type="match status" value="1"/>
</dbReference>
<dbReference type="EMBL" id="JAAXOP010000002">
    <property type="protein sequence ID" value="NKY49500.1"/>
    <property type="molecule type" value="Genomic_DNA"/>
</dbReference>
<dbReference type="GO" id="GO:0003676">
    <property type="term" value="F:nucleic acid binding"/>
    <property type="evidence" value="ECO:0007669"/>
    <property type="project" value="InterPro"/>
</dbReference>
<comment type="similarity">
    <text evidence="1">Belongs to the CAPAB/TerDEXZ family.</text>
</comment>
<protein>
    <submittedName>
        <fullName evidence="4">DUF2510 domain-containing protein</fullName>
    </submittedName>
</protein>
<dbReference type="InterPro" id="IPR003615">
    <property type="entry name" value="HNH_nuc"/>
</dbReference>
<name>A0A846XUH3_9NOCA</name>
<evidence type="ECO:0000256" key="2">
    <source>
        <dbReference type="SAM" id="MobiDB-lite"/>
    </source>
</evidence>
<dbReference type="InterPro" id="IPR002711">
    <property type="entry name" value="HNH"/>
</dbReference>
<dbReference type="Pfam" id="PF10708">
    <property type="entry name" value="DUF2510"/>
    <property type="match status" value="1"/>
</dbReference>
<dbReference type="GO" id="GO:0004519">
    <property type="term" value="F:endonuclease activity"/>
    <property type="evidence" value="ECO:0007669"/>
    <property type="project" value="InterPro"/>
</dbReference>
<dbReference type="SUPFAM" id="SSF158682">
    <property type="entry name" value="TerB-like"/>
    <property type="match status" value="1"/>
</dbReference>